<sequence>MPPATRTRISSSTAPTLALPPPFRLVTLREVGDAFAHAMAHAAEEGAGTLIYVGRFDLAEFAVVLEPDEPLRMARRTLYAGMAALADALSVIAPPETPITIDWPDAIRVNLGLVGGGRLGWPADADENEPPQWMVFSAMIRLVSLSEGEAGLRPLTSALEDEGFDGEASDRMVEAFTRHFMMILDTWQEQGFDGVAKTYLPYLATVSEKGVRRDIDQDGDLLVRQMGKADVQRQKLLPALTQPTWFDPQTRGPRS</sequence>
<dbReference type="KEGG" id="psin:CAK95_27825"/>
<reference evidence="1 2" key="1">
    <citation type="submission" date="2017-05" db="EMBL/GenBank/DDBJ databases">
        <title>Full genome sequence of Pseudorhodoplanes sinuspersici.</title>
        <authorList>
            <person name="Dastgheib S.M.M."/>
            <person name="Shavandi M."/>
            <person name="Tirandaz H."/>
        </authorList>
    </citation>
    <scope>NUCLEOTIDE SEQUENCE [LARGE SCALE GENOMIC DNA]</scope>
    <source>
        <strain evidence="1 2">RIPI110</strain>
    </source>
</reference>
<evidence type="ECO:0000313" key="1">
    <source>
        <dbReference type="EMBL" id="ARQ03238.1"/>
    </source>
</evidence>
<dbReference type="InterPro" id="IPR045864">
    <property type="entry name" value="aa-tRNA-synth_II/BPL/LPL"/>
</dbReference>
<dbReference type="Proteomes" id="UP000194137">
    <property type="component" value="Chromosome"/>
</dbReference>
<protein>
    <submittedName>
        <fullName evidence="1">Uncharacterized protein</fullName>
    </submittedName>
</protein>
<dbReference type="InterPro" id="IPR004143">
    <property type="entry name" value="BPL_LPL_catalytic"/>
</dbReference>
<dbReference type="Pfam" id="PF16917">
    <property type="entry name" value="BPL_LplA_LipB_2"/>
    <property type="match status" value="1"/>
</dbReference>
<dbReference type="STRING" id="1235591.CAK95_27825"/>
<dbReference type="Gene3D" id="3.30.930.10">
    <property type="entry name" value="Bira Bifunctional Protein, Domain 2"/>
    <property type="match status" value="1"/>
</dbReference>
<evidence type="ECO:0000313" key="2">
    <source>
        <dbReference type="Proteomes" id="UP000194137"/>
    </source>
</evidence>
<dbReference type="AlphaFoldDB" id="A0A1W7A0X2"/>
<dbReference type="EMBL" id="CP021112">
    <property type="protein sequence ID" value="ARQ03238.1"/>
    <property type="molecule type" value="Genomic_DNA"/>
</dbReference>
<proteinExistence type="predicted"/>
<name>A0A1W7A0X2_9HYPH</name>
<organism evidence="1 2">
    <name type="scientific">Pseudorhodoplanes sinuspersici</name>
    <dbReference type="NCBI Taxonomy" id="1235591"/>
    <lineage>
        <taxon>Bacteria</taxon>
        <taxon>Pseudomonadati</taxon>
        <taxon>Pseudomonadota</taxon>
        <taxon>Alphaproteobacteria</taxon>
        <taxon>Hyphomicrobiales</taxon>
        <taxon>Pseudorhodoplanes</taxon>
    </lineage>
</organism>
<dbReference type="OrthoDB" id="7657788at2"/>
<keyword evidence="2" id="KW-1185">Reference proteome</keyword>
<accession>A0A1W7A0X2</accession>
<gene>
    <name evidence="1" type="ORF">CAK95_27825</name>
</gene>